<name>A0ABN9SCA0_9DINO</name>
<keyword evidence="2" id="KW-1185">Reference proteome</keyword>
<evidence type="ECO:0000313" key="2">
    <source>
        <dbReference type="Proteomes" id="UP001189429"/>
    </source>
</evidence>
<evidence type="ECO:0000313" key="1">
    <source>
        <dbReference type="EMBL" id="CAK0829605.1"/>
    </source>
</evidence>
<accession>A0ABN9SCA0</accession>
<protein>
    <submittedName>
        <fullName evidence="1">Uncharacterized protein</fullName>
    </submittedName>
</protein>
<dbReference type="Proteomes" id="UP001189429">
    <property type="component" value="Unassembled WGS sequence"/>
</dbReference>
<proteinExistence type="predicted"/>
<comment type="caution">
    <text evidence="1">The sequence shown here is derived from an EMBL/GenBank/DDBJ whole genome shotgun (WGS) entry which is preliminary data.</text>
</comment>
<sequence length="127" mass="13890">MFSRPPEPAMGRPSLALCCVNQLILFRFSHLGLIPELRGAVPPRAAGGVKEVRAPRFFPERRSRNLTAPLLKSRSSFCTREPAPDCTCTAPSGPSSRSTLHLLVQQADLLRLCQIFEKTYAVPTGAS</sequence>
<reference evidence="1" key="1">
    <citation type="submission" date="2023-10" db="EMBL/GenBank/DDBJ databases">
        <authorList>
            <person name="Chen Y."/>
            <person name="Shah S."/>
            <person name="Dougan E. K."/>
            <person name="Thang M."/>
            <person name="Chan C."/>
        </authorList>
    </citation>
    <scope>NUCLEOTIDE SEQUENCE [LARGE SCALE GENOMIC DNA]</scope>
</reference>
<organism evidence="1 2">
    <name type="scientific">Prorocentrum cordatum</name>
    <dbReference type="NCBI Taxonomy" id="2364126"/>
    <lineage>
        <taxon>Eukaryota</taxon>
        <taxon>Sar</taxon>
        <taxon>Alveolata</taxon>
        <taxon>Dinophyceae</taxon>
        <taxon>Prorocentrales</taxon>
        <taxon>Prorocentraceae</taxon>
        <taxon>Prorocentrum</taxon>
    </lineage>
</organism>
<gene>
    <name evidence="1" type="ORF">PCOR1329_LOCUS28498</name>
</gene>
<dbReference type="EMBL" id="CAUYUJ010010533">
    <property type="protein sequence ID" value="CAK0829605.1"/>
    <property type="molecule type" value="Genomic_DNA"/>
</dbReference>